<reference evidence="13" key="1">
    <citation type="submission" date="2018-04" db="EMBL/GenBank/DDBJ databases">
        <authorList>
            <person name="Go L.Y."/>
            <person name="Mitchell J.A."/>
        </authorList>
    </citation>
    <scope>NUCLEOTIDE SEQUENCE</scope>
    <source>
        <tissue evidence="13">Whole organism</tissue>
    </source>
</reference>
<dbReference type="UniPathway" id="UPA00196"/>
<evidence type="ECO:0000256" key="10">
    <source>
        <dbReference type="SAM" id="MobiDB-lite"/>
    </source>
</evidence>
<dbReference type="Pfam" id="PF10510">
    <property type="entry name" value="PIG-S"/>
    <property type="match status" value="1"/>
</dbReference>
<keyword evidence="11" id="KW-0812">Transmembrane</keyword>
<dbReference type="OMA" id="RTYIEPW"/>
<evidence type="ECO:0000313" key="14">
    <source>
        <dbReference type="EMBL" id="SSX28333.1"/>
    </source>
</evidence>
<keyword evidence="4" id="KW-0847">Vitamin C</keyword>
<dbReference type="PROSITE" id="PS51471">
    <property type="entry name" value="FE2OG_OXY"/>
    <property type="match status" value="1"/>
</dbReference>
<keyword evidence="6" id="KW-0560">Oxidoreductase</keyword>
<dbReference type="GO" id="GO:0031418">
    <property type="term" value="F:L-ascorbic acid binding"/>
    <property type="evidence" value="ECO:0007669"/>
    <property type="project" value="UniProtKB-KW"/>
</dbReference>
<keyword evidence="3" id="KW-0479">Metal-binding</keyword>
<reference evidence="14" key="2">
    <citation type="submission" date="2018-07" db="EMBL/GenBank/DDBJ databases">
        <authorList>
            <person name="Quirk P.G."/>
            <person name="Krulwich T.A."/>
        </authorList>
    </citation>
    <scope>NUCLEOTIDE SEQUENCE</scope>
</reference>
<dbReference type="InterPro" id="IPR019540">
    <property type="entry name" value="PtdIno-glycan_biosynth_class_S"/>
</dbReference>
<sequence>MSEKRKISSDDTNDDEGHITSNKQPKLCEAGSSTSDYNEPVTVEMNSEYLSQDFIEKFGNAWKNEKSISDKSFELYNSPFVLATLKDFMGNKDPLLQKLMREMKEIEYDRRQMDLYELYQSTDLANVTNFTGIQKFYKYLKETVMPWMEKLTGIKLTHLSASCSMYNTGDYLLVHDDLMSDRRIAFVYYISPWKGAEKWTDDMGGALELFENKNKEPQFPVVKKIPPVNNQLAFFKVCPDSFHQVGEITTFEYPRLTINGWFHGPSEDNFVTKIPIIDLHFLSPVEKIDEKSLHKLINPVYLKDDYKKDIQKQIEEQSEASLEEFFDEDFYDQITSQIQQIPDTEWKVAGPANLRKYEILKLENTPKVIEQFLDTFKSNSFFKLLFEYTELDLWGPEKQNPKCSIELQRWTQGCYTVLGDPSQYADSTLDLIFHINAYPQVGVVTYLSPEEETLDNEIDEEEEEVDPIIVTIHPKDNVLNMVYRTEGTTKFTKYVSKNCLQEGKYSYILSYDSSSSSSYASNKRLELESDPSSEFSMDDITESIAIQMNPEYLSQNFIEKFKDKWTNHKKSFKSTFELHNKPFQLATLNNFLADHDPLLQNLLHEMTEIEYNLISTDFCEYYKSNDLINVIKPQNMEKYKNLAKFYKYLEGPVMTWIRKLTGMKLRHVSATCSIFNVGHHILPHNDAFYDRRIAFVYFISPWKGTTIWNEDMGGAIEIFDTNEINEPHFPISMKIVPENNRFTFYKIGRNSFYQIGEVKSYDFPRFTINGWFHGACDEKFTVKIPLVDYKYLNPIDKFDEKSVYKLINPIYFVSMVRKDFSDTIFRFSSTLTFIIVILVIGVPMWWKTTEVYRVALPYTEISELRDTPIKIRLNIGIFTHDPKRTDTLIGELELYFKDHEFLEITFKNVILDQKLADVTHSPAALENFALKSFEVGQGDFLFIEWVKLTEEVLVNSERTAFISSNASSSKIQQVIRLWLLQEYKLKSILGSITTISGQKLYHNSAPPQPEYDVLLSVLNPNPELQKLNWNVRLAAKRYIAPYLNSLSPLSNFTIKSQWKYQVKFDHVDKQVQDASKLGRHFMLHQDHLPQIITSLEKRLGNQVSSVPCIHLVFYMPPCKKGPLHIYTKTGVRASTNGVDSFISAKWGGIVIVNPPEKVCLNYMENEDVVSEIDVNSHDAMEIALFLLRKIFDMESNTPIKGVNLTEQETIKPRTWEIDTHLRSGAVHLIHSAQSTLNSLIQLLGGISYIVINDHVGMEINNAYENIVTAKQYLAEGQLNLAVIHARKAFISAEAAFFDPSLLALLYFPDEQKYAIYIPLFLPIMIPVILSLSTIKKYFSKNKEAKSKEKEE</sequence>
<feature type="domain" description="Fe2OG dioxygenase" evidence="12">
    <location>
        <begin position="157"/>
        <end position="264"/>
    </location>
</feature>
<feature type="region of interest" description="Disordered" evidence="10">
    <location>
        <begin position="1"/>
        <end position="35"/>
    </location>
</feature>
<evidence type="ECO:0000259" key="12">
    <source>
        <dbReference type="PROSITE" id="PS51471"/>
    </source>
</evidence>
<dbReference type="Gene3D" id="2.60.120.620">
    <property type="entry name" value="q2cbj1_9rhob like domain"/>
    <property type="match status" value="3"/>
</dbReference>
<dbReference type="Pfam" id="PF13661">
    <property type="entry name" value="2OG-FeII_Oxy_4"/>
    <property type="match status" value="2"/>
</dbReference>
<evidence type="ECO:0000256" key="4">
    <source>
        <dbReference type="ARBA" id="ARBA00022896"/>
    </source>
</evidence>
<keyword evidence="11" id="KW-0472">Membrane</keyword>
<dbReference type="InterPro" id="IPR051842">
    <property type="entry name" value="uS12_prolyl_hydroxylase"/>
</dbReference>
<organism evidence="13">
    <name type="scientific">Culicoides sonorensis</name>
    <name type="common">Biting midge</name>
    <dbReference type="NCBI Taxonomy" id="179676"/>
    <lineage>
        <taxon>Eukaryota</taxon>
        <taxon>Metazoa</taxon>
        <taxon>Ecdysozoa</taxon>
        <taxon>Arthropoda</taxon>
        <taxon>Hexapoda</taxon>
        <taxon>Insecta</taxon>
        <taxon>Pterygota</taxon>
        <taxon>Neoptera</taxon>
        <taxon>Endopterygota</taxon>
        <taxon>Diptera</taxon>
        <taxon>Nematocera</taxon>
        <taxon>Chironomoidea</taxon>
        <taxon>Ceratopogonidae</taxon>
        <taxon>Ceratopogoninae</taxon>
        <taxon>Culicoides</taxon>
        <taxon>Monoculicoides</taxon>
    </lineage>
</organism>
<comment type="similarity">
    <text evidence="2">Belongs to the TPA1 family.</text>
</comment>
<dbReference type="PANTHER" id="PTHR12117:SF0">
    <property type="entry name" value="PROLYL 3-HYDROXYLASE OGFOD1"/>
    <property type="match status" value="1"/>
</dbReference>
<feature type="transmembrane region" description="Helical" evidence="11">
    <location>
        <begin position="1313"/>
        <end position="1334"/>
    </location>
</feature>
<evidence type="ECO:0000256" key="8">
    <source>
        <dbReference type="ARBA" id="ARBA00029938"/>
    </source>
</evidence>
<comment type="catalytic activity">
    <reaction evidence="9">
        <text>[ribosomal protein uS12]-L-proline + 2-oxoglutarate + O2 = [ribosomal protein uS12]-(3S)-3-hydroxy-L-proline + succinate + CO2</text>
        <dbReference type="Rhea" id="RHEA:54156"/>
        <dbReference type="Rhea" id="RHEA-COMP:13816"/>
        <dbReference type="Rhea" id="RHEA-COMP:13818"/>
        <dbReference type="ChEBI" id="CHEBI:15379"/>
        <dbReference type="ChEBI" id="CHEBI:16526"/>
        <dbReference type="ChEBI" id="CHEBI:16810"/>
        <dbReference type="ChEBI" id="CHEBI:30031"/>
        <dbReference type="ChEBI" id="CHEBI:50342"/>
        <dbReference type="ChEBI" id="CHEBI:85428"/>
    </reaction>
</comment>
<proteinExistence type="inferred from homology"/>
<name>A0A336KT59_CULSO</name>
<dbReference type="GO" id="GO:0006506">
    <property type="term" value="P:GPI anchor biosynthetic process"/>
    <property type="evidence" value="ECO:0007669"/>
    <property type="project" value="UniProtKB-UniPathway"/>
</dbReference>
<dbReference type="GO" id="GO:0006449">
    <property type="term" value="P:regulation of translational termination"/>
    <property type="evidence" value="ECO:0007669"/>
    <property type="project" value="TreeGrafter"/>
</dbReference>
<dbReference type="SMART" id="SM00702">
    <property type="entry name" value="P4Hc"/>
    <property type="match status" value="2"/>
</dbReference>
<gene>
    <name evidence="13" type="primary">CSON015525</name>
</gene>
<dbReference type="GO" id="GO:0005506">
    <property type="term" value="F:iron ion binding"/>
    <property type="evidence" value="ECO:0007669"/>
    <property type="project" value="InterPro"/>
</dbReference>
<evidence type="ECO:0000256" key="6">
    <source>
        <dbReference type="ARBA" id="ARBA00023002"/>
    </source>
</evidence>
<dbReference type="GO" id="GO:0031543">
    <property type="term" value="F:peptidyl-proline dioxygenase activity"/>
    <property type="evidence" value="ECO:0007669"/>
    <property type="project" value="TreeGrafter"/>
</dbReference>
<dbReference type="EMBL" id="UFQT01000993">
    <property type="protein sequence ID" value="SSX28333.1"/>
    <property type="molecule type" value="Genomic_DNA"/>
</dbReference>
<evidence type="ECO:0000256" key="5">
    <source>
        <dbReference type="ARBA" id="ARBA00022964"/>
    </source>
</evidence>
<evidence type="ECO:0000256" key="7">
    <source>
        <dbReference type="ARBA" id="ARBA00023004"/>
    </source>
</evidence>
<dbReference type="EMBL" id="UFQS01000993">
    <property type="protein sequence ID" value="SSX08310.1"/>
    <property type="molecule type" value="Genomic_DNA"/>
</dbReference>
<evidence type="ECO:0000256" key="2">
    <source>
        <dbReference type="ARBA" id="ARBA00007443"/>
    </source>
</evidence>
<dbReference type="PANTHER" id="PTHR12117">
    <property type="entry name" value="HISTONE ACETYLTRANSFERASE COMPLEX"/>
    <property type="match status" value="1"/>
</dbReference>
<accession>A0A336KT59</accession>
<dbReference type="Pfam" id="PF10637">
    <property type="entry name" value="Ofd1_CTDD"/>
    <property type="match status" value="1"/>
</dbReference>
<dbReference type="InterPro" id="IPR039558">
    <property type="entry name" value="TPA1/OFD1_N"/>
</dbReference>
<keyword evidence="5" id="KW-0223">Dioxygenase</keyword>
<dbReference type="InterPro" id="IPR019601">
    <property type="entry name" value="Oxoglutarate/Fe-dep_Oase_C"/>
</dbReference>
<evidence type="ECO:0000256" key="1">
    <source>
        <dbReference type="ARBA" id="ARBA00001961"/>
    </source>
</evidence>
<dbReference type="GO" id="GO:0042765">
    <property type="term" value="C:GPI-anchor transamidase complex"/>
    <property type="evidence" value="ECO:0007669"/>
    <property type="project" value="InterPro"/>
</dbReference>
<comment type="cofactor">
    <cofactor evidence="1">
        <name>L-ascorbate</name>
        <dbReference type="ChEBI" id="CHEBI:38290"/>
    </cofactor>
</comment>
<dbReference type="VEuPathDB" id="VectorBase:CSON015525"/>
<dbReference type="InterPro" id="IPR005123">
    <property type="entry name" value="Oxoglu/Fe-dep_dioxygenase_dom"/>
</dbReference>
<dbReference type="GO" id="GO:0016255">
    <property type="term" value="P:attachment of GPI anchor to protein"/>
    <property type="evidence" value="ECO:0007669"/>
    <property type="project" value="InterPro"/>
</dbReference>
<keyword evidence="11" id="KW-1133">Transmembrane helix</keyword>
<evidence type="ECO:0000256" key="9">
    <source>
        <dbReference type="ARBA" id="ARBA00047444"/>
    </source>
</evidence>
<keyword evidence="7" id="KW-0408">Iron</keyword>
<dbReference type="InterPro" id="IPR006620">
    <property type="entry name" value="Pro_4_hyd_alph"/>
</dbReference>
<evidence type="ECO:0000256" key="3">
    <source>
        <dbReference type="ARBA" id="ARBA00022723"/>
    </source>
</evidence>
<evidence type="ECO:0000313" key="13">
    <source>
        <dbReference type="EMBL" id="SSX08310.1"/>
    </source>
</evidence>
<protein>
    <recommendedName>
        <fullName evidence="8">uS12 prolyl 3-hydroxylase</fullName>
    </recommendedName>
</protein>
<evidence type="ECO:0000256" key="11">
    <source>
        <dbReference type="SAM" id="Phobius"/>
    </source>
</evidence>